<sequence length="108" mass="11862">MNIVKVWMRAATAAEQEAMATKVGTTRSYLYHLSASEDKSYAREPKPKLAAAIERASAEMHKASKGRLPKIYRTDLISACRECEFAAKCLGPAAVRSDFPIVTEGNLN</sequence>
<dbReference type="EMBL" id="LR796184">
    <property type="protein sequence ID" value="CAB4124523.1"/>
    <property type="molecule type" value="Genomic_DNA"/>
</dbReference>
<evidence type="ECO:0008006" key="2">
    <source>
        <dbReference type="Google" id="ProtNLM"/>
    </source>
</evidence>
<evidence type="ECO:0000313" key="1">
    <source>
        <dbReference type="EMBL" id="CAB4124523.1"/>
    </source>
</evidence>
<accession>A0A6J5KU13</accession>
<proteinExistence type="predicted"/>
<protein>
    <recommendedName>
        <fullName evidence="2">HTH_XRE domain containing protein</fullName>
    </recommendedName>
</protein>
<reference evidence="1" key="1">
    <citation type="submission" date="2020-04" db="EMBL/GenBank/DDBJ databases">
        <authorList>
            <person name="Chiriac C."/>
            <person name="Salcher M."/>
            <person name="Ghai R."/>
            <person name="Kavagutti S V."/>
        </authorList>
    </citation>
    <scope>NUCLEOTIDE SEQUENCE</scope>
</reference>
<name>A0A6J5KU13_9CAUD</name>
<organism evidence="1">
    <name type="scientific">uncultured Caudovirales phage</name>
    <dbReference type="NCBI Taxonomy" id="2100421"/>
    <lineage>
        <taxon>Viruses</taxon>
        <taxon>Duplodnaviria</taxon>
        <taxon>Heunggongvirae</taxon>
        <taxon>Uroviricota</taxon>
        <taxon>Caudoviricetes</taxon>
        <taxon>Peduoviridae</taxon>
        <taxon>Maltschvirus</taxon>
        <taxon>Maltschvirus maltsch</taxon>
    </lineage>
</organism>
<gene>
    <name evidence="1" type="ORF">UFOVP61_14</name>
</gene>